<feature type="transmembrane region" description="Helical" evidence="1">
    <location>
        <begin position="63"/>
        <end position="86"/>
    </location>
</feature>
<dbReference type="eggNOG" id="ENOG502TFHM">
    <property type="taxonomic scope" value="Eukaryota"/>
</dbReference>
<feature type="transmembrane region" description="Helical" evidence="1">
    <location>
        <begin position="200"/>
        <end position="224"/>
    </location>
</feature>
<dbReference type="HOGENOM" id="CLU_049496_0_0_1"/>
<dbReference type="EMBL" id="HE601244">
    <property type="protein sequence ID" value="CAP24255.1"/>
    <property type="molecule type" value="Genomic_DNA"/>
</dbReference>
<dbReference type="Gene3D" id="1.20.1070.10">
    <property type="entry name" value="Rhodopsin 7-helix transmembrane proteins"/>
    <property type="match status" value="1"/>
</dbReference>
<sequence>MNNVSIQGDLRYINYEFDWFTLPVLCASIPLIYLLPTIFVMIEIVRVYCRQLITKRDELMNPHVFFVIVLSQLMGFYYMVFDYFTIRLPSTGIMTSWCASQEPNHFLKVIFFFSIYFNYTSMLFPFLLSLLRLVPVYYPNKHKEICEKIVKFSTPCVFIYPFLFTFTLIPALGFCRQLLGPYQFGAIYIFFSGNWFNLKLANLLVLNVVFFLVLSTAANILLYGKLKTIRNKRKSVKLQRAESSLTFTTLSMLSAYITNLIFVIMFIIHPPLSTYVVALRPFGNDCDTVLVPWIFYLTHPAFKKKLFSNEVSRVRTLHTTI</sequence>
<reference evidence="2 3" key="1">
    <citation type="journal article" date="2003" name="PLoS Biol.">
        <title>The genome sequence of Caenorhabditis briggsae: a platform for comparative genomics.</title>
        <authorList>
            <person name="Stein L.D."/>
            <person name="Bao Z."/>
            <person name="Blasiar D."/>
            <person name="Blumenthal T."/>
            <person name="Brent M.R."/>
            <person name="Chen N."/>
            <person name="Chinwalla A."/>
            <person name="Clarke L."/>
            <person name="Clee C."/>
            <person name="Coghlan A."/>
            <person name="Coulson A."/>
            <person name="D'Eustachio P."/>
            <person name="Fitch D.H."/>
            <person name="Fulton L.A."/>
            <person name="Fulton R.E."/>
            <person name="Griffiths-Jones S."/>
            <person name="Harris T.W."/>
            <person name="Hillier L.W."/>
            <person name="Kamath R."/>
            <person name="Kuwabara P.E."/>
            <person name="Mardis E.R."/>
            <person name="Marra M.A."/>
            <person name="Miner T.L."/>
            <person name="Minx P."/>
            <person name="Mullikin J.C."/>
            <person name="Plumb R.W."/>
            <person name="Rogers J."/>
            <person name="Schein J.E."/>
            <person name="Sohrmann M."/>
            <person name="Spieth J."/>
            <person name="Stajich J.E."/>
            <person name="Wei C."/>
            <person name="Willey D."/>
            <person name="Wilson R.K."/>
            <person name="Durbin R."/>
            <person name="Waterston R.H."/>
        </authorList>
    </citation>
    <scope>NUCLEOTIDE SEQUENCE [LARGE SCALE GENOMIC DNA]</scope>
    <source>
        <strain evidence="2 3">AF16</strain>
    </source>
</reference>
<evidence type="ECO:0000256" key="1">
    <source>
        <dbReference type="SAM" id="Phobius"/>
    </source>
</evidence>
<accession>A8WUU3</accession>
<feature type="transmembrane region" description="Helical" evidence="1">
    <location>
        <begin position="152"/>
        <end position="174"/>
    </location>
</feature>
<name>A8WUU3_CAEBR</name>
<dbReference type="Proteomes" id="UP000008549">
    <property type="component" value="Unassembled WGS sequence"/>
</dbReference>
<feature type="transmembrane region" description="Helical" evidence="1">
    <location>
        <begin position="20"/>
        <end position="42"/>
    </location>
</feature>
<evidence type="ECO:0000313" key="4">
    <source>
        <dbReference type="WormBase" id="CBG03348"/>
    </source>
</evidence>
<keyword evidence="1" id="KW-0472">Membrane</keyword>
<dbReference type="RefSeq" id="XP_002633671.1">
    <property type="nucleotide sequence ID" value="XM_002633625.1"/>
</dbReference>
<dbReference type="CTD" id="8575667"/>
<feature type="transmembrane region" description="Helical" evidence="1">
    <location>
        <begin position="106"/>
        <end position="131"/>
    </location>
</feature>
<keyword evidence="1" id="KW-0812">Transmembrane</keyword>
<evidence type="ECO:0000313" key="3">
    <source>
        <dbReference type="Proteomes" id="UP000008549"/>
    </source>
</evidence>
<gene>
    <name evidence="4" type="primary">sru-15</name>
    <name evidence="2 4" type="ORF">CBG03348</name>
    <name evidence="2" type="ORF">CBG_03348</name>
</gene>
<keyword evidence="1" id="KW-1133">Transmembrane helix</keyword>
<dbReference type="AlphaFoldDB" id="A8WUU3"/>
<reference evidence="2 3" key="2">
    <citation type="journal article" date="2011" name="PLoS Genet.">
        <title>Caenorhabditis briggsae recombinant inbred line genotypes reveal inter-strain incompatibility and the evolution of recombination.</title>
        <authorList>
            <person name="Ross J.A."/>
            <person name="Koboldt D.C."/>
            <person name="Staisch J.E."/>
            <person name="Chamberlin H.M."/>
            <person name="Gupta B.P."/>
            <person name="Miller R.D."/>
            <person name="Baird S.E."/>
            <person name="Haag E.S."/>
        </authorList>
    </citation>
    <scope>NUCLEOTIDE SEQUENCE [LARGE SCALE GENOMIC DNA]</scope>
    <source>
        <strain evidence="2 3">AF16</strain>
    </source>
</reference>
<evidence type="ECO:0000313" key="2">
    <source>
        <dbReference type="EMBL" id="CAP24255.1"/>
    </source>
</evidence>
<dbReference type="PANTHER" id="PTHR46045">
    <property type="entry name" value="SERPENTINE RECEPTOR, CLASS U-RELATED"/>
    <property type="match status" value="1"/>
</dbReference>
<protein>
    <submittedName>
        <fullName evidence="2">Protein CBG03348</fullName>
    </submittedName>
</protein>
<organism evidence="2 3">
    <name type="scientific">Caenorhabditis briggsae</name>
    <dbReference type="NCBI Taxonomy" id="6238"/>
    <lineage>
        <taxon>Eukaryota</taxon>
        <taxon>Metazoa</taxon>
        <taxon>Ecdysozoa</taxon>
        <taxon>Nematoda</taxon>
        <taxon>Chromadorea</taxon>
        <taxon>Rhabditida</taxon>
        <taxon>Rhabditina</taxon>
        <taxon>Rhabditomorpha</taxon>
        <taxon>Rhabditoidea</taxon>
        <taxon>Rhabditidae</taxon>
        <taxon>Peloderinae</taxon>
        <taxon>Caenorhabditis</taxon>
    </lineage>
</organism>
<feature type="transmembrane region" description="Helical" evidence="1">
    <location>
        <begin position="245"/>
        <end position="268"/>
    </location>
</feature>
<proteinExistence type="predicted"/>
<dbReference type="Pfam" id="PF10322">
    <property type="entry name" value="7TM_GPCR_Sru"/>
    <property type="match status" value="1"/>
</dbReference>
<dbReference type="KEGG" id="cbr:CBG_03348"/>
<dbReference type="InParanoid" id="A8WUU3"/>
<dbReference type="OMA" id="NDCEICV"/>
<dbReference type="PANTHER" id="PTHR46045:SF13">
    <property type="entry name" value="SERPENTINE RECEPTOR, CLASS U"/>
    <property type="match status" value="1"/>
</dbReference>
<keyword evidence="3" id="KW-1185">Reference proteome</keyword>
<dbReference type="GeneID" id="8575667"/>
<dbReference type="WormBase" id="CBG03348">
    <property type="protein sequence ID" value="CBP14693"/>
    <property type="gene ID" value="WBGene00026224"/>
    <property type="gene designation" value="Cbr-sru-15"/>
</dbReference>
<dbReference type="InterPro" id="IPR003839">
    <property type="entry name" value="7TM_GPCR_serpentine_rcpt_Sru"/>
</dbReference>